<organism evidence="2 3">
    <name type="scientific">Pseudomonas viridiflava</name>
    <name type="common">Phytomonas viridiflava</name>
    <dbReference type="NCBI Taxonomy" id="33069"/>
    <lineage>
        <taxon>Bacteria</taxon>
        <taxon>Pseudomonadati</taxon>
        <taxon>Pseudomonadota</taxon>
        <taxon>Gammaproteobacteria</taxon>
        <taxon>Pseudomonadales</taxon>
        <taxon>Pseudomonadaceae</taxon>
        <taxon>Pseudomonas</taxon>
    </lineage>
</organism>
<accession>A0A3M5P679</accession>
<dbReference type="EMBL" id="RBTP01000043">
    <property type="protein sequence ID" value="RMT80220.1"/>
    <property type="molecule type" value="Genomic_DNA"/>
</dbReference>
<feature type="transmembrane region" description="Helical" evidence="1">
    <location>
        <begin position="125"/>
        <end position="141"/>
    </location>
</feature>
<gene>
    <name evidence="2" type="ORF">ALP40_03217</name>
</gene>
<feature type="transmembrane region" description="Helical" evidence="1">
    <location>
        <begin position="147"/>
        <end position="162"/>
    </location>
</feature>
<dbReference type="InterPro" id="IPR008875">
    <property type="entry name" value="TraX"/>
</dbReference>
<evidence type="ECO:0000256" key="1">
    <source>
        <dbReference type="SAM" id="Phobius"/>
    </source>
</evidence>
<dbReference type="Pfam" id="PF05857">
    <property type="entry name" value="TraX"/>
    <property type="match status" value="1"/>
</dbReference>
<keyword evidence="1" id="KW-0812">Transmembrane</keyword>
<evidence type="ECO:0000313" key="2">
    <source>
        <dbReference type="EMBL" id="RMT80220.1"/>
    </source>
</evidence>
<proteinExistence type="predicted"/>
<feature type="transmembrane region" description="Helical" evidence="1">
    <location>
        <begin position="195"/>
        <end position="215"/>
    </location>
</feature>
<sequence>MTMRTVPLSPLNSRSSSLDLIKWLAMLTMVIDHLRLVWPEMSNLFIPGRLSFPLFCVAIAANVARSKQGELLTAANGRYLALMLLFAAISEVPYRYLSPSSGTFNVLVTLAFGLVIALGWQHRTLLSGAMALMAIAVAYVLKDPLMYGFYGTLVPAAALLAIKRPGLVWFLPAALCLLINTRSGTIVNKAMNLDVYSLLVLSTAFTAPLIGLCLLRQTVTSKIWPVRQWGYWFYPGHLAALQALRLLG</sequence>
<evidence type="ECO:0000313" key="3">
    <source>
        <dbReference type="Proteomes" id="UP000273854"/>
    </source>
</evidence>
<feature type="transmembrane region" description="Helical" evidence="1">
    <location>
        <begin position="102"/>
        <end position="120"/>
    </location>
</feature>
<name>A0A3M5P679_PSEVI</name>
<keyword evidence="1" id="KW-0472">Membrane</keyword>
<dbReference type="Proteomes" id="UP000273854">
    <property type="component" value="Unassembled WGS sequence"/>
</dbReference>
<reference evidence="2 3" key="1">
    <citation type="submission" date="2018-08" db="EMBL/GenBank/DDBJ databases">
        <title>Recombination of ecologically and evolutionarily significant loci maintains genetic cohesion in the Pseudomonas syringae species complex.</title>
        <authorList>
            <person name="Dillon M."/>
            <person name="Thakur S."/>
            <person name="Almeida R.N.D."/>
            <person name="Weir B.S."/>
            <person name="Guttman D.S."/>
        </authorList>
    </citation>
    <scope>NUCLEOTIDE SEQUENCE [LARGE SCALE GENOMIC DNA]</scope>
    <source>
        <strain evidence="2 3">ICMP 19473</strain>
    </source>
</reference>
<feature type="transmembrane region" description="Helical" evidence="1">
    <location>
        <begin position="167"/>
        <end position="183"/>
    </location>
</feature>
<dbReference type="RefSeq" id="WP_259640710.1">
    <property type="nucleotide sequence ID" value="NZ_RBTP01000043.1"/>
</dbReference>
<keyword evidence="1" id="KW-1133">Transmembrane helix</keyword>
<feature type="transmembrane region" description="Helical" evidence="1">
    <location>
        <begin position="76"/>
        <end position="96"/>
    </location>
</feature>
<dbReference type="AlphaFoldDB" id="A0A3M5P679"/>
<protein>
    <submittedName>
        <fullName evidence="2">TraX protein</fullName>
    </submittedName>
</protein>
<feature type="transmembrane region" description="Helical" evidence="1">
    <location>
        <begin position="44"/>
        <end position="64"/>
    </location>
</feature>
<comment type="caution">
    <text evidence="2">The sequence shown here is derived from an EMBL/GenBank/DDBJ whole genome shotgun (WGS) entry which is preliminary data.</text>
</comment>